<proteinExistence type="predicted"/>
<dbReference type="GeneID" id="73350434"/>
<dbReference type="Proteomes" id="UP000830671">
    <property type="component" value="Chromosome 9"/>
</dbReference>
<gene>
    <name evidence="1" type="ORF">CLUP02_16502</name>
</gene>
<dbReference type="EMBL" id="CP019481">
    <property type="protein sequence ID" value="UQC90970.1"/>
    <property type="molecule type" value="Genomic_DNA"/>
</dbReference>
<sequence length="404" mass="44447">MMFCWIMEMALFWMGKQHEMDEWAGLHAEVVAFKYADRLKDELPRAEVRQRTRDIARAGAWGAGWEPGDPGGQTDGRTRTWAAITPTAAAAGCGEGSHVPRDFLRLVFPPMVIVSSGFAETPLSFTIHPTSRVFLFPSGTYCRIDPRRPVEQHEAHWSGQSQHLFLTTDWERTWKIQHPNIPTSLFREENIIGVIRRNSNYYISVRSNGLEAERKRCQGSDSRTLPSHRPHDVTSSIGHVLSAVLLCRSSVCSSPIPERVASGSGAPPPRRELLVLLSCVAHTKVRRGPPAPAKGKVLCSSPAALPESAFPKPPVDCRSHRVCSLHTAPRVSEKSSRDALRPLLVAPASPCLGFPSAGGACAVCRTEGHFPMAGPWTMLLPIESQKRTPWYGSTHTRASGNADD</sequence>
<dbReference type="KEGG" id="clup:CLUP02_16502"/>
<evidence type="ECO:0000313" key="2">
    <source>
        <dbReference type="Proteomes" id="UP000830671"/>
    </source>
</evidence>
<reference evidence="1" key="1">
    <citation type="journal article" date="2021" name="Mol. Plant Microbe Interact.">
        <title>Complete Genome Sequence of the Plant-Pathogenic Fungus Colletotrichum lupini.</title>
        <authorList>
            <person name="Baroncelli R."/>
            <person name="Pensec F."/>
            <person name="Da Lio D."/>
            <person name="Boufleur T."/>
            <person name="Vicente I."/>
            <person name="Sarrocco S."/>
            <person name="Picot A."/>
            <person name="Baraldi E."/>
            <person name="Sukno S."/>
            <person name="Thon M."/>
            <person name="Le Floch G."/>
        </authorList>
    </citation>
    <scope>NUCLEOTIDE SEQUENCE</scope>
    <source>
        <strain evidence="1">IMI 504893</strain>
    </source>
</reference>
<dbReference type="AlphaFoldDB" id="A0A9Q8T8X3"/>
<evidence type="ECO:0000313" key="1">
    <source>
        <dbReference type="EMBL" id="UQC90970.1"/>
    </source>
</evidence>
<protein>
    <submittedName>
        <fullName evidence="1">Uncharacterized protein</fullName>
    </submittedName>
</protein>
<name>A0A9Q8T8X3_9PEZI</name>
<dbReference type="RefSeq" id="XP_049152571.1">
    <property type="nucleotide sequence ID" value="XM_049295424.1"/>
</dbReference>
<keyword evidence="2" id="KW-1185">Reference proteome</keyword>
<accession>A0A9Q8T8X3</accession>
<organism evidence="1 2">
    <name type="scientific">Colletotrichum lupini</name>
    <dbReference type="NCBI Taxonomy" id="145971"/>
    <lineage>
        <taxon>Eukaryota</taxon>
        <taxon>Fungi</taxon>
        <taxon>Dikarya</taxon>
        <taxon>Ascomycota</taxon>
        <taxon>Pezizomycotina</taxon>
        <taxon>Sordariomycetes</taxon>
        <taxon>Hypocreomycetidae</taxon>
        <taxon>Glomerellales</taxon>
        <taxon>Glomerellaceae</taxon>
        <taxon>Colletotrichum</taxon>
        <taxon>Colletotrichum acutatum species complex</taxon>
    </lineage>
</organism>